<sequence length="120" mass="13858">MREFKNVLRSKCGALPPFGEPVKTELFFISDYWDVPCEPTRDRSHWILKELDRADRFKVYSTTNRVINSSCFRNINFPTLDYKGKIGDRFAGDGEPAFTVAEAGANHNRELNTAKIEKPW</sequence>
<proteinExistence type="predicted"/>
<evidence type="ECO:0000313" key="2">
    <source>
        <dbReference type="Proteomes" id="UP000291831"/>
    </source>
</evidence>
<protein>
    <submittedName>
        <fullName evidence="1">Uncharacterized protein</fullName>
    </submittedName>
</protein>
<accession>A0A8B3S2K6</accession>
<dbReference type="EMBL" id="RPGO01000025">
    <property type="protein sequence ID" value="RZB29540.1"/>
    <property type="molecule type" value="Genomic_DNA"/>
</dbReference>
<reference evidence="2" key="1">
    <citation type="submission" date="2019-01" db="EMBL/GenBank/DDBJ databases">
        <title>Anaerobic oxidation of ethane by archaea from a marine hydrocarbon seep.</title>
        <authorList>
            <person name="Musat F."/>
        </authorList>
    </citation>
    <scope>NUCLEOTIDE SEQUENCE [LARGE SCALE GENOMIC DNA]</scope>
</reference>
<comment type="caution">
    <text evidence="1">The sequence shown here is derived from an EMBL/GenBank/DDBJ whole genome shotgun (WGS) entry which is preliminary data.</text>
</comment>
<dbReference type="Proteomes" id="UP000291831">
    <property type="component" value="Unassembled WGS sequence"/>
</dbReference>
<gene>
    <name evidence="1" type="ORF">AEth_01051</name>
</gene>
<name>A0A8B3S2K6_9EURY</name>
<organism evidence="1 2">
    <name type="scientific">Candidatus Argoarchaeum ethanivorans</name>
    <dbReference type="NCBI Taxonomy" id="2608793"/>
    <lineage>
        <taxon>Archaea</taxon>
        <taxon>Methanobacteriati</taxon>
        <taxon>Methanobacteriota</taxon>
        <taxon>Stenosarchaea group</taxon>
        <taxon>Methanomicrobia</taxon>
        <taxon>Methanosarcinales</taxon>
        <taxon>Methanosarcinales incertae sedis</taxon>
        <taxon>GOM Arc I cluster</taxon>
        <taxon>Candidatus Argoarchaeum</taxon>
    </lineage>
</organism>
<evidence type="ECO:0000313" key="1">
    <source>
        <dbReference type="EMBL" id="RZB29540.1"/>
    </source>
</evidence>
<dbReference type="AlphaFoldDB" id="A0A8B3S2K6"/>